<gene>
    <name evidence="1" type="ORF">MC7420_8173</name>
</gene>
<dbReference type="AlphaFoldDB" id="B4W4G2"/>
<keyword evidence="2" id="KW-1185">Reference proteome</keyword>
<protein>
    <submittedName>
        <fullName evidence="1">Uncharacterized protein</fullName>
    </submittedName>
</protein>
<dbReference type="EMBL" id="DS989878">
    <property type="protein sequence ID" value="EDX70922.1"/>
    <property type="molecule type" value="Genomic_DNA"/>
</dbReference>
<accession>B4W4G2</accession>
<organism evidence="1 2">
    <name type="scientific">Coleofasciculus chthonoplastes PCC 7420</name>
    <dbReference type="NCBI Taxonomy" id="118168"/>
    <lineage>
        <taxon>Bacteria</taxon>
        <taxon>Bacillati</taxon>
        <taxon>Cyanobacteriota</taxon>
        <taxon>Cyanophyceae</taxon>
        <taxon>Coleofasciculales</taxon>
        <taxon>Coleofasciculaceae</taxon>
        <taxon>Coleofasciculus</taxon>
    </lineage>
</organism>
<proteinExistence type="predicted"/>
<evidence type="ECO:0000313" key="1">
    <source>
        <dbReference type="EMBL" id="EDX70922.1"/>
    </source>
</evidence>
<sequence length="44" mass="5201">MRVSLSPIRVYFLTSKNDIFIQNSQPKMYHFVNKIQGLFVAKIK</sequence>
<name>B4W4G2_9CYAN</name>
<dbReference type="Proteomes" id="UP000003835">
    <property type="component" value="Unassembled WGS sequence"/>
</dbReference>
<reference evidence="1 2" key="1">
    <citation type="submission" date="2008-07" db="EMBL/GenBank/DDBJ databases">
        <authorList>
            <person name="Tandeau de Marsac N."/>
            <person name="Ferriera S."/>
            <person name="Johnson J."/>
            <person name="Kravitz S."/>
            <person name="Beeson K."/>
            <person name="Sutton G."/>
            <person name="Rogers Y.-H."/>
            <person name="Friedman R."/>
            <person name="Frazier M."/>
            <person name="Venter J.C."/>
        </authorList>
    </citation>
    <scope>NUCLEOTIDE SEQUENCE [LARGE SCALE GENOMIC DNA]</scope>
    <source>
        <strain evidence="1 2">PCC 7420</strain>
    </source>
</reference>
<evidence type="ECO:0000313" key="2">
    <source>
        <dbReference type="Proteomes" id="UP000003835"/>
    </source>
</evidence>
<dbReference type="HOGENOM" id="CLU_3214838_0_0_3"/>